<dbReference type="CDD" id="cd00143">
    <property type="entry name" value="PP2Cc"/>
    <property type="match status" value="1"/>
</dbReference>
<dbReference type="EMBL" id="QGKV02000297">
    <property type="protein sequence ID" value="KAF3609953.1"/>
    <property type="molecule type" value="Genomic_DNA"/>
</dbReference>
<feature type="region of interest" description="Disordered" evidence="1">
    <location>
        <begin position="545"/>
        <end position="566"/>
    </location>
</feature>
<evidence type="ECO:0000313" key="4">
    <source>
        <dbReference type="Proteomes" id="UP000266723"/>
    </source>
</evidence>
<comment type="caution">
    <text evidence="3">The sequence shown here is derived from an EMBL/GenBank/DDBJ whole genome shotgun (WGS) entry which is preliminary data.</text>
</comment>
<feature type="region of interest" description="Disordered" evidence="1">
    <location>
        <begin position="291"/>
        <end position="317"/>
    </location>
</feature>
<feature type="domain" description="PPM-type phosphatase" evidence="2">
    <location>
        <begin position="219"/>
        <end position="528"/>
    </location>
</feature>
<dbReference type="Gene3D" id="3.60.40.10">
    <property type="entry name" value="PPM-type phosphatase domain"/>
    <property type="match status" value="1"/>
</dbReference>
<accession>A0ABQ7F227</accession>
<evidence type="ECO:0000313" key="3">
    <source>
        <dbReference type="EMBL" id="KAF3609953.1"/>
    </source>
</evidence>
<dbReference type="SMART" id="SM00332">
    <property type="entry name" value="PP2Cc"/>
    <property type="match status" value="1"/>
</dbReference>
<dbReference type="SUPFAM" id="SSF81606">
    <property type="entry name" value="PP2C-like"/>
    <property type="match status" value="1"/>
</dbReference>
<keyword evidence="4" id="KW-1185">Reference proteome</keyword>
<gene>
    <name evidence="3" type="ORF">DY000_02051623</name>
</gene>
<organism evidence="3 4">
    <name type="scientific">Brassica cretica</name>
    <name type="common">Mustard</name>
    <dbReference type="NCBI Taxonomy" id="69181"/>
    <lineage>
        <taxon>Eukaryota</taxon>
        <taxon>Viridiplantae</taxon>
        <taxon>Streptophyta</taxon>
        <taxon>Embryophyta</taxon>
        <taxon>Tracheophyta</taxon>
        <taxon>Spermatophyta</taxon>
        <taxon>Magnoliopsida</taxon>
        <taxon>eudicotyledons</taxon>
        <taxon>Gunneridae</taxon>
        <taxon>Pentapetalae</taxon>
        <taxon>rosids</taxon>
        <taxon>malvids</taxon>
        <taxon>Brassicales</taxon>
        <taxon>Brassicaceae</taxon>
        <taxon>Brassiceae</taxon>
        <taxon>Brassica</taxon>
    </lineage>
</organism>
<dbReference type="InterPro" id="IPR036457">
    <property type="entry name" value="PPM-type-like_dom_sf"/>
</dbReference>
<dbReference type="PROSITE" id="PS51746">
    <property type="entry name" value="PPM_2"/>
    <property type="match status" value="1"/>
</dbReference>
<dbReference type="Proteomes" id="UP000266723">
    <property type="component" value="Unassembled WGS sequence"/>
</dbReference>
<evidence type="ECO:0000256" key="1">
    <source>
        <dbReference type="SAM" id="MobiDB-lite"/>
    </source>
</evidence>
<protein>
    <recommendedName>
        <fullName evidence="2">PPM-type phosphatase domain-containing protein</fullName>
    </recommendedName>
</protein>
<feature type="region of interest" description="Disordered" evidence="1">
    <location>
        <begin position="162"/>
        <end position="205"/>
    </location>
</feature>
<reference evidence="3 4" key="1">
    <citation type="journal article" date="2020" name="BMC Genomics">
        <title>Intraspecific diversification of the crop wild relative Brassica cretica Lam. using demographic model selection.</title>
        <authorList>
            <person name="Kioukis A."/>
            <person name="Michalopoulou V.A."/>
            <person name="Briers L."/>
            <person name="Pirintsos S."/>
            <person name="Studholme D.J."/>
            <person name="Pavlidis P."/>
            <person name="Sarris P.F."/>
        </authorList>
    </citation>
    <scope>NUCLEOTIDE SEQUENCE [LARGE SCALE GENOMIC DNA]</scope>
    <source>
        <strain evidence="4">cv. PFS-1207/04</strain>
    </source>
</reference>
<dbReference type="InterPro" id="IPR001932">
    <property type="entry name" value="PPM-type_phosphatase-like_dom"/>
</dbReference>
<evidence type="ECO:0000259" key="2">
    <source>
        <dbReference type="PROSITE" id="PS51746"/>
    </source>
</evidence>
<dbReference type="InterPro" id="IPR015655">
    <property type="entry name" value="PP2C"/>
</dbReference>
<dbReference type="Pfam" id="PF00481">
    <property type="entry name" value="PP2C"/>
    <property type="match status" value="1"/>
</dbReference>
<dbReference type="PANTHER" id="PTHR47992">
    <property type="entry name" value="PROTEIN PHOSPHATASE"/>
    <property type="match status" value="1"/>
</dbReference>
<feature type="compositionally biased region" description="Basic residues" evidence="1">
    <location>
        <begin position="179"/>
        <end position="190"/>
    </location>
</feature>
<name>A0ABQ7F227_BRACR</name>
<sequence length="613" mass="67223">SLSSSRFLRLPQSPLRSVSVSPRKFRAISGAAMTTDAKDAGMDAVQRRLMFEDEMMICRSAACMRGEVDACWDLCQFASWPTCDFSFCTRNVFFERLDSFVNLGDISLSLPESIIALCGDNLDLKPQSFSLEDHRGCDCTTVGLECLVNIIRALRMGSCLSAESRSPTPGSPCSPGFGVKKRKNSKKRLGSRNSSFDSRRDDPLHRVPGRMYLNGASEAACIFTQQGKKGPNQDAMVVWESFGSRTDTVFCGVFDGHGPYGHMVAKRVRDNLPLKLSAYWEAKVPVNSASNINNSEDPSFVSAEEEPSANNNSEESQSDLFQTLKDAFLKAFKVMDRELEFHKSVNCFCSGTTAVTLIKQGEYLVVGNVGDSRAVMGTRNGENALVAVQLTVDLKPNLPAEAERIKKCRGRVFALRDEPEVCRVWLPNCDSPGLAMARAFGDFCLKDFGLISVPDISFRRLTEQDEFIVLASDGIWDVLSNEEVVAIVASASSRSSAARALVESAVRAWRYKYPTSKVDDCAAVCLYLRSNDTNLISSASSISKLEDDDDASEPSGLGRSSTVRTGKEIALDESEAEKLIKEEDIEPGTEYSALEGVARVNTLLNLPRFVPGK</sequence>
<feature type="non-terminal residue" evidence="3">
    <location>
        <position position="1"/>
    </location>
</feature>
<proteinExistence type="predicted"/>